<reference evidence="6 7" key="1">
    <citation type="journal article" date="2004" name="Science">
        <title>The genome of the diatom Thalassiosira pseudonana: ecology, evolution, and metabolism.</title>
        <authorList>
            <person name="Armbrust E.V."/>
            <person name="Berges J.A."/>
            <person name="Bowler C."/>
            <person name="Green B.R."/>
            <person name="Martinez D."/>
            <person name="Putnam N.H."/>
            <person name="Zhou S."/>
            <person name="Allen A.E."/>
            <person name="Apt K.E."/>
            <person name="Bechner M."/>
            <person name="Brzezinski M.A."/>
            <person name="Chaal B.K."/>
            <person name="Chiovitti A."/>
            <person name="Davis A.K."/>
            <person name="Demarest M.S."/>
            <person name="Detter J.C."/>
            <person name="Glavina T."/>
            <person name="Goodstein D."/>
            <person name="Hadi M.Z."/>
            <person name="Hellsten U."/>
            <person name="Hildebrand M."/>
            <person name="Jenkins B.D."/>
            <person name="Jurka J."/>
            <person name="Kapitonov V.V."/>
            <person name="Kroger N."/>
            <person name="Lau W.W."/>
            <person name="Lane T.W."/>
            <person name="Larimer F.W."/>
            <person name="Lippmeier J.C."/>
            <person name="Lucas S."/>
            <person name="Medina M."/>
            <person name="Montsant A."/>
            <person name="Obornik M."/>
            <person name="Parker M.S."/>
            <person name="Palenik B."/>
            <person name="Pazour G.J."/>
            <person name="Richardson P.M."/>
            <person name="Rynearson T.A."/>
            <person name="Saito M.A."/>
            <person name="Schwartz D.C."/>
            <person name="Thamatrakoln K."/>
            <person name="Valentin K."/>
            <person name="Vardi A."/>
            <person name="Wilkerson F.P."/>
            <person name="Rokhsar D.S."/>
        </authorList>
    </citation>
    <scope>NUCLEOTIDE SEQUENCE [LARGE SCALE GENOMIC DNA]</scope>
    <source>
        <strain evidence="6 7">CCMP1335</strain>
    </source>
</reference>
<keyword evidence="2" id="KW-0442">Lipid degradation</keyword>
<dbReference type="PANTHER" id="PTHR45792:SF8">
    <property type="entry name" value="DIACYLGLYCEROL LIPASE-ALPHA"/>
    <property type="match status" value="1"/>
</dbReference>
<feature type="region of interest" description="Disordered" evidence="4">
    <location>
        <begin position="312"/>
        <end position="344"/>
    </location>
</feature>
<reference evidence="6 7" key="2">
    <citation type="journal article" date="2008" name="Nature">
        <title>The Phaeodactylum genome reveals the evolutionary history of diatom genomes.</title>
        <authorList>
            <person name="Bowler C."/>
            <person name="Allen A.E."/>
            <person name="Badger J.H."/>
            <person name="Grimwood J."/>
            <person name="Jabbari K."/>
            <person name="Kuo A."/>
            <person name="Maheswari U."/>
            <person name="Martens C."/>
            <person name="Maumus F."/>
            <person name="Otillar R.P."/>
            <person name="Rayko E."/>
            <person name="Salamov A."/>
            <person name="Vandepoele K."/>
            <person name="Beszteri B."/>
            <person name="Gruber A."/>
            <person name="Heijde M."/>
            <person name="Katinka M."/>
            <person name="Mock T."/>
            <person name="Valentin K."/>
            <person name="Verret F."/>
            <person name="Berges J.A."/>
            <person name="Brownlee C."/>
            <person name="Cadoret J.P."/>
            <person name="Chiovitti A."/>
            <person name="Choi C.J."/>
            <person name="Coesel S."/>
            <person name="De Martino A."/>
            <person name="Detter J.C."/>
            <person name="Durkin C."/>
            <person name="Falciatore A."/>
            <person name="Fournet J."/>
            <person name="Haruta M."/>
            <person name="Huysman M.J."/>
            <person name="Jenkins B.D."/>
            <person name="Jiroutova K."/>
            <person name="Jorgensen R.E."/>
            <person name="Joubert Y."/>
            <person name="Kaplan A."/>
            <person name="Kroger N."/>
            <person name="Kroth P.G."/>
            <person name="La Roche J."/>
            <person name="Lindquist E."/>
            <person name="Lommer M."/>
            <person name="Martin-Jezequel V."/>
            <person name="Lopez P.J."/>
            <person name="Lucas S."/>
            <person name="Mangogna M."/>
            <person name="McGinnis K."/>
            <person name="Medlin L.K."/>
            <person name="Montsant A."/>
            <person name="Oudot-Le Secq M.P."/>
            <person name="Napoli C."/>
            <person name="Obornik M."/>
            <person name="Parker M.S."/>
            <person name="Petit J.L."/>
            <person name="Porcel B.M."/>
            <person name="Poulsen N."/>
            <person name="Robison M."/>
            <person name="Rychlewski L."/>
            <person name="Rynearson T.A."/>
            <person name="Schmutz J."/>
            <person name="Shapiro H."/>
            <person name="Siaut M."/>
            <person name="Stanley M."/>
            <person name="Sussman M.R."/>
            <person name="Taylor A.R."/>
            <person name="Vardi A."/>
            <person name="von Dassow P."/>
            <person name="Vyverman W."/>
            <person name="Willis A."/>
            <person name="Wyrwicz L.S."/>
            <person name="Rokhsar D.S."/>
            <person name="Weissenbach J."/>
            <person name="Armbrust E.V."/>
            <person name="Green B.R."/>
            <person name="Van de Peer Y."/>
            <person name="Grigoriev I.V."/>
        </authorList>
    </citation>
    <scope>NUCLEOTIDE SEQUENCE [LARGE SCALE GENOMIC DNA]</scope>
    <source>
        <strain evidence="6 7">CCMP1335</strain>
    </source>
</reference>
<dbReference type="Proteomes" id="UP000001449">
    <property type="component" value="Chromosome 1"/>
</dbReference>
<dbReference type="GO" id="GO:0016298">
    <property type="term" value="F:lipase activity"/>
    <property type="evidence" value="ECO:0000318"/>
    <property type="project" value="GO_Central"/>
</dbReference>
<keyword evidence="1" id="KW-0378">Hydrolase</keyword>
<evidence type="ECO:0000256" key="4">
    <source>
        <dbReference type="SAM" id="MobiDB-lite"/>
    </source>
</evidence>
<dbReference type="GO" id="GO:0016042">
    <property type="term" value="P:lipid catabolic process"/>
    <property type="evidence" value="ECO:0000318"/>
    <property type="project" value="GO_Central"/>
</dbReference>
<feature type="transmembrane region" description="Helical" evidence="5">
    <location>
        <begin position="916"/>
        <end position="935"/>
    </location>
</feature>
<evidence type="ECO:0000256" key="3">
    <source>
        <dbReference type="ARBA" id="ARBA00023098"/>
    </source>
</evidence>
<organism evidence="6 7">
    <name type="scientific">Thalassiosira pseudonana</name>
    <name type="common">Marine diatom</name>
    <name type="synonym">Cyclotella nana</name>
    <dbReference type="NCBI Taxonomy" id="35128"/>
    <lineage>
        <taxon>Eukaryota</taxon>
        <taxon>Sar</taxon>
        <taxon>Stramenopiles</taxon>
        <taxon>Ochrophyta</taxon>
        <taxon>Bacillariophyta</taxon>
        <taxon>Coscinodiscophyceae</taxon>
        <taxon>Thalassiosirophycidae</taxon>
        <taxon>Thalassiosirales</taxon>
        <taxon>Thalassiosiraceae</taxon>
        <taxon>Thalassiosira</taxon>
    </lineage>
</organism>
<gene>
    <name evidence="6" type="ORF">THAPSDRAFT_1972</name>
</gene>
<dbReference type="PANTHER" id="PTHR45792">
    <property type="entry name" value="DIACYLGLYCEROL LIPASE HOMOLOG-RELATED"/>
    <property type="match status" value="1"/>
</dbReference>
<keyword evidence="7" id="KW-1185">Reference proteome</keyword>
<proteinExistence type="predicted"/>
<dbReference type="HOGENOM" id="CLU_308716_0_0_1"/>
<feature type="compositionally biased region" description="Acidic residues" evidence="4">
    <location>
        <begin position="320"/>
        <end position="329"/>
    </location>
</feature>
<evidence type="ECO:0000313" key="7">
    <source>
        <dbReference type="Proteomes" id="UP000001449"/>
    </source>
</evidence>
<keyword evidence="5" id="KW-0812">Transmembrane</keyword>
<dbReference type="GeneID" id="7452569"/>
<keyword evidence="5" id="KW-1133">Transmembrane helix</keyword>
<dbReference type="InParanoid" id="B8BSG0"/>
<dbReference type="PaxDb" id="35128-Thaps1972"/>
<feature type="transmembrane region" description="Helical" evidence="5">
    <location>
        <begin position="94"/>
        <end position="117"/>
    </location>
</feature>
<evidence type="ECO:0000256" key="2">
    <source>
        <dbReference type="ARBA" id="ARBA00022963"/>
    </source>
</evidence>
<evidence type="ECO:0000256" key="1">
    <source>
        <dbReference type="ARBA" id="ARBA00022801"/>
    </source>
</evidence>
<dbReference type="InterPro" id="IPR052214">
    <property type="entry name" value="DAG_Lipase-Related"/>
</dbReference>
<feature type="transmembrane region" description="Helical" evidence="5">
    <location>
        <begin position="834"/>
        <end position="856"/>
    </location>
</feature>
<name>B8BSG0_THAPS</name>
<feature type="transmembrane region" description="Helical" evidence="5">
    <location>
        <begin position="138"/>
        <end position="159"/>
    </location>
</feature>
<keyword evidence="5" id="KW-0472">Membrane</keyword>
<dbReference type="RefSeq" id="XP_002287074.1">
    <property type="nucleotide sequence ID" value="XM_002287038.1"/>
</dbReference>
<feature type="transmembrane region" description="Helical" evidence="5">
    <location>
        <begin position="185"/>
        <end position="208"/>
    </location>
</feature>
<dbReference type="Gene3D" id="3.40.50.1820">
    <property type="entry name" value="alpha/beta hydrolase"/>
    <property type="match status" value="2"/>
</dbReference>
<dbReference type="eggNOG" id="KOG2088">
    <property type="taxonomic scope" value="Eukaryota"/>
</dbReference>
<accession>B8BSG0</accession>
<dbReference type="AlphaFoldDB" id="B8BSG0"/>
<evidence type="ECO:0000256" key="5">
    <source>
        <dbReference type="SAM" id="Phobius"/>
    </source>
</evidence>
<dbReference type="InterPro" id="IPR029058">
    <property type="entry name" value="AB_hydrolase_fold"/>
</dbReference>
<protein>
    <submittedName>
        <fullName evidence="6">Uncharacterized protein</fullName>
    </submittedName>
</protein>
<feature type="transmembrane region" description="Helical" evidence="5">
    <location>
        <begin position="745"/>
        <end position="762"/>
    </location>
</feature>
<feature type="transmembrane region" description="Helical" evidence="5">
    <location>
        <begin position="868"/>
        <end position="889"/>
    </location>
</feature>
<dbReference type="SUPFAM" id="SSF53474">
    <property type="entry name" value="alpha/beta-Hydrolases"/>
    <property type="match status" value="1"/>
</dbReference>
<dbReference type="KEGG" id="tps:THAPSDRAFT_1972"/>
<feature type="transmembrane region" description="Helical" evidence="5">
    <location>
        <begin position="20"/>
        <end position="43"/>
    </location>
</feature>
<keyword evidence="3" id="KW-0443">Lipid metabolism</keyword>
<evidence type="ECO:0000313" key="6">
    <source>
        <dbReference type="EMBL" id="EED96715.1"/>
    </source>
</evidence>
<sequence length="956" mass="106344">MPALKIFCNLTTRPFAGDDLHLVCFVLGVYRAIQALALAPIIISEVVHRMQGGHLIINGIPNWCPQYLLFDQSSFIVATVDEQSDGMNIESNNFATTFASLAVIYVILDMTWILCVWSAACVGTPTQPMGRDEYLRPLLIYKILAVNIFPIALLVFGLLKVADVRKDNYGCGDENPTSYPDEGPIYGLFCLLLFTYALELFIWPAIIANKIIRWIRSSKYVRNKRSTAKAKGERLEQCLGLVLKGASICFKEMGGGDLKNQGEMKDFASNLMEFANNDAKVDVVLSDMYVGGKMLARVQAERRLMAIQQLQEASNKNQTEEEEENAVEEEQAREGEAAPNRRKLLSSGTVNRKSIMTLQTKSDGNYVLSEKKVLSSKNADDVEMLKNAAHYSGYAQFIYFGIKTAALEDFNLAEGVETFARDLKNLVTASADEYRLTSLGCEQAHLCYANFSNGIAETPYAVVADDAENSVVITVRGTNSLEDWVIDLQYVPLPLDEVGKLLGFDGMGHHCHKGGGCAQVLSLLLRPGFPSLRCYAYEPPGCIFDDRLASECSEFITSIIRHDDVVPRITQPNLETLRDEFFDVIARIKVPKIKAFHDVRAPCAEEHLKERNAKMLVPKHQIERETAFYEQVRKFRTERAEKNQTGEVSVKLYIPGRIIHLVDIRGDETTYIAYHASRYEFNQVVLSKTLLSDHAIPPLVNILRSLNLDDTHEVNVFHSNGDAVENDEEEEVRMFICCSSPHGKFPYLLTLFCLVACIFSITSNGVCNYVDRTTTVRESDGTTSPGLGLSVGLYGYTLKQCKDPYGTCDESNPEDLVDSKYCQTYPTTIHPDSYWTAARTVSILSVMLGFAGLALVSISTCTKLKRKTWTIACAIFLLTTLFQGLQFLFLKGDLCNEWTHPDNEYVAFGECSLSTGGYLGIASTIFWFVSAVGCSRMARQVVMGMCCGALSSTGSS</sequence>
<dbReference type="EMBL" id="CM000638">
    <property type="protein sequence ID" value="EED96715.1"/>
    <property type="molecule type" value="Genomic_DNA"/>
</dbReference>